<feature type="region of interest" description="Disordered" evidence="1">
    <location>
        <begin position="445"/>
        <end position="492"/>
    </location>
</feature>
<name>A0A1D1W568_RAMVA</name>
<evidence type="ECO:0000256" key="1">
    <source>
        <dbReference type="SAM" id="MobiDB-lite"/>
    </source>
</evidence>
<sequence>MPYLHRDRGDAVSEKANVHDEGCVSTTVAVSASTTPRRRISKLRHAEKVIISSKYVVESIRDRQEGDGGTEPFWGEYPRISADALEKRGIEVLVDASERAPHKNGTLVKVVELTSDPALSFPSKRAAKGRMVSPAFLPHPPWLKTVAPTKPVYFLSSKDLIWLDCYNRFAADRKISKISADDLERLMSALEVRKNELVMAKMRGTLQIMSKTPEGSLKRRVHEYFALQRFIELTAETLDTVDHISLGKAFSLSSQTSFDIWEYWKCKIQDGFMQPLVFPPAVEFDYRRISLLAAWNLTSISYAQRLRHDAERIRLMYDLMQKRDVLIVKTFAKEEEVLNEVAELCLLPEAKFLSADKLSSICAFTSTLSALERHPVVGPAVIRQWVEGMLLAEEGAAQAPPDEVAADSKADGTSSCLTCFPLAPLEPAPNIRAGEKDSNAKTVRKKRSAPCCVSSTSPMRTRRTQRSGGVVAADHADTSCCENGPAEDEGGEVEKALELGPSVSEETDETLYDISAHSGVSLGRHTAKKPTEFRTRLRSWKRLLS</sequence>
<keyword evidence="3" id="KW-1185">Reference proteome</keyword>
<organism evidence="2 3">
    <name type="scientific">Ramazzottius varieornatus</name>
    <name type="common">Water bear</name>
    <name type="synonym">Tardigrade</name>
    <dbReference type="NCBI Taxonomy" id="947166"/>
    <lineage>
        <taxon>Eukaryota</taxon>
        <taxon>Metazoa</taxon>
        <taxon>Ecdysozoa</taxon>
        <taxon>Tardigrada</taxon>
        <taxon>Eutardigrada</taxon>
        <taxon>Parachela</taxon>
        <taxon>Hypsibioidea</taxon>
        <taxon>Ramazzottiidae</taxon>
        <taxon>Ramazzottius</taxon>
    </lineage>
</organism>
<dbReference type="EMBL" id="BDGG01000018">
    <property type="protein sequence ID" value="GAV08617.1"/>
    <property type="molecule type" value="Genomic_DNA"/>
</dbReference>
<reference evidence="2 3" key="1">
    <citation type="journal article" date="2016" name="Nat. Commun.">
        <title>Extremotolerant tardigrade genome and improved radiotolerance of human cultured cells by tardigrade-unique protein.</title>
        <authorList>
            <person name="Hashimoto T."/>
            <person name="Horikawa D.D."/>
            <person name="Saito Y."/>
            <person name="Kuwahara H."/>
            <person name="Kozuka-Hata H."/>
            <person name="Shin-I T."/>
            <person name="Minakuchi Y."/>
            <person name="Ohishi K."/>
            <person name="Motoyama A."/>
            <person name="Aizu T."/>
            <person name="Enomoto A."/>
            <person name="Kondo K."/>
            <person name="Tanaka S."/>
            <person name="Hara Y."/>
            <person name="Koshikawa S."/>
            <person name="Sagara H."/>
            <person name="Miura T."/>
            <person name="Yokobori S."/>
            <person name="Miyagawa K."/>
            <person name="Suzuki Y."/>
            <person name="Kubo T."/>
            <person name="Oyama M."/>
            <person name="Kohara Y."/>
            <person name="Fujiyama A."/>
            <person name="Arakawa K."/>
            <person name="Katayama T."/>
            <person name="Toyoda A."/>
            <person name="Kunieda T."/>
        </authorList>
    </citation>
    <scope>NUCLEOTIDE SEQUENCE [LARGE SCALE GENOMIC DNA]</scope>
    <source>
        <strain evidence="2 3">YOKOZUNA-1</strain>
    </source>
</reference>
<proteinExistence type="predicted"/>
<dbReference type="Proteomes" id="UP000186922">
    <property type="component" value="Unassembled WGS sequence"/>
</dbReference>
<dbReference type="OrthoDB" id="10066120at2759"/>
<comment type="caution">
    <text evidence="2">The sequence shown here is derived from an EMBL/GenBank/DDBJ whole genome shotgun (WGS) entry which is preliminary data.</text>
</comment>
<accession>A0A1D1W568</accession>
<evidence type="ECO:0000313" key="3">
    <source>
        <dbReference type="Proteomes" id="UP000186922"/>
    </source>
</evidence>
<dbReference type="AlphaFoldDB" id="A0A1D1W568"/>
<gene>
    <name evidence="2" type="primary">RvY_18282-1</name>
    <name evidence="2" type="synonym">RvY_18282.1</name>
    <name evidence="2" type="ORF">RvY_18282</name>
</gene>
<evidence type="ECO:0000313" key="2">
    <source>
        <dbReference type="EMBL" id="GAV08617.1"/>
    </source>
</evidence>
<protein>
    <submittedName>
        <fullName evidence="2">Uncharacterized protein</fullName>
    </submittedName>
</protein>